<keyword evidence="3" id="KW-1185">Reference proteome</keyword>
<name>A0A2S4W948_9BASI</name>
<dbReference type="EMBL" id="PKSM01000068">
    <property type="protein sequence ID" value="POW18292.1"/>
    <property type="molecule type" value="Genomic_DNA"/>
</dbReference>
<evidence type="ECO:0000313" key="3">
    <source>
        <dbReference type="Proteomes" id="UP000238274"/>
    </source>
</evidence>
<dbReference type="Proteomes" id="UP000238274">
    <property type="component" value="Unassembled WGS sequence"/>
</dbReference>
<accession>A0A2S4W948</accession>
<reference evidence="2 3" key="1">
    <citation type="submission" date="2017-12" db="EMBL/GenBank/DDBJ databases">
        <title>Gene loss provides genomic basis for host adaptation in cereal stripe rust fungi.</title>
        <authorList>
            <person name="Xia C."/>
        </authorList>
    </citation>
    <scope>NUCLEOTIDE SEQUENCE [LARGE SCALE GENOMIC DNA]</scope>
    <source>
        <strain evidence="2 3">93TX-2</strain>
    </source>
</reference>
<reference evidence="3" key="3">
    <citation type="journal article" date="2018" name="Mol. Plant Microbe Interact.">
        <title>Genome sequence resources for the wheat stripe rust pathogen (Puccinia striiformis f. sp. tritici) and the barley stripe rust pathogen (Puccinia striiformis f. sp. hordei).</title>
        <authorList>
            <person name="Xia C."/>
            <person name="Wang M."/>
            <person name="Yin C."/>
            <person name="Cornejo O.E."/>
            <person name="Hulbert S.H."/>
            <person name="Chen X."/>
        </authorList>
    </citation>
    <scope>NUCLEOTIDE SEQUENCE [LARGE SCALE GENOMIC DNA]</scope>
    <source>
        <strain evidence="3">93TX-2</strain>
    </source>
</reference>
<comment type="caution">
    <text evidence="2">The sequence shown here is derived from an EMBL/GenBank/DDBJ whole genome shotgun (WGS) entry which is preliminary data.</text>
</comment>
<feature type="region of interest" description="Disordered" evidence="1">
    <location>
        <begin position="633"/>
        <end position="676"/>
    </location>
</feature>
<protein>
    <submittedName>
        <fullName evidence="2">Uncharacterized protein</fullName>
    </submittedName>
</protein>
<feature type="region of interest" description="Disordered" evidence="1">
    <location>
        <begin position="458"/>
        <end position="594"/>
    </location>
</feature>
<reference evidence="3" key="2">
    <citation type="journal article" date="2018" name="BMC Genomics">
        <title>Genomic insights into host adaptation between the wheat stripe rust pathogen (Puccinia striiformis f. sp. tritici) and the barley stripe rust pathogen (Puccinia striiformis f. sp. hordei).</title>
        <authorList>
            <person name="Xia C."/>
            <person name="Wang M."/>
            <person name="Yin C."/>
            <person name="Cornejo O.E."/>
            <person name="Hulbert S.H."/>
            <person name="Chen X."/>
        </authorList>
    </citation>
    <scope>NUCLEOTIDE SEQUENCE [LARGE SCALE GENOMIC DNA]</scope>
    <source>
        <strain evidence="3">93TX-2</strain>
    </source>
</reference>
<feature type="compositionally biased region" description="Low complexity" evidence="1">
    <location>
        <begin position="634"/>
        <end position="655"/>
    </location>
</feature>
<organism evidence="2 3">
    <name type="scientific">Puccinia striiformis</name>
    <dbReference type="NCBI Taxonomy" id="27350"/>
    <lineage>
        <taxon>Eukaryota</taxon>
        <taxon>Fungi</taxon>
        <taxon>Dikarya</taxon>
        <taxon>Basidiomycota</taxon>
        <taxon>Pucciniomycotina</taxon>
        <taxon>Pucciniomycetes</taxon>
        <taxon>Pucciniales</taxon>
        <taxon>Pucciniaceae</taxon>
        <taxon>Puccinia</taxon>
    </lineage>
</organism>
<evidence type="ECO:0000313" key="2">
    <source>
        <dbReference type="EMBL" id="POW18292.1"/>
    </source>
</evidence>
<feature type="compositionally biased region" description="Basic and acidic residues" evidence="1">
    <location>
        <begin position="458"/>
        <end position="469"/>
    </location>
</feature>
<feature type="region of interest" description="Disordered" evidence="1">
    <location>
        <begin position="37"/>
        <end position="102"/>
    </location>
</feature>
<dbReference type="VEuPathDB" id="FungiDB:PSTT_02397"/>
<dbReference type="AlphaFoldDB" id="A0A2S4W948"/>
<gene>
    <name evidence="2" type="ORF">PSHT_05986</name>
</gene>
<dbReference type="VEuPathDB" id="FungiDB:PSHT_05986"/>
<sequence>MISAGSHTTSSLTGGLPSAGWNARALNSSLGDQTLTSLTAPDLNTTPSSNSAAIHPNSTTTSTTPARRAQLFEDDDEGLQGLMDDPPEGDQPKTKDPKRYTDEEMEPFVAMDLESLRAAANHYAVRRRMTHSMRDEVDDLYYNFECSLVRLAIQNRIKPHLFSHHLGHSHRINGGTTWNNFQKYDPEARMLFDTLDRDEARDQVGALWDTKPDEEKKRYRDPAFLITLRPMTTVPAPSNDPQDDVALHPAPNPIGDARLNGPVQASRITYEKTEKMVNDWVHRIKTDLASMAFYHQVEGSLCLPRCIQSPIFKQGGSSFGNRYLQMVSTKKKKRPQPCFILGWLPKRSRLKTVASPRKSNTAHQGCWRCTVSDNIHEIRIQLKELIRISSGNKLSAPWPGEDCGNKLRAMKLSLEIDENYWNLKPIDIMVPPQTFKHGLDRTVLTCLALNKIHLTYHPDWDTPRKIKNPDKRKHSSKRTPKRNPSTRRAPNASVSNASRRRAATPNTSNSATDRPAAGPDTSNSATDRPAAGPDTSNSATDRPAAGPDTSNSPTDRPAAAPNTLNSTGPKKRKRPAPNAGNSDASGPAAAAPNAGNLNASVRAASAPNAGTWNASRRAAAARTSRDAHFLKQTAVAPNARNSSNNNTNVSDPPNVEGNTSSRRGPDPVLDPLLEALGQGPMSIGTIVISVRVQSEEP</sequence>
<feature type="compositionally biased region" description="Polar residues" evidence="1">
    <location>
        <begin position="37"/>
        <end position="52"/>
    </location>
</feature>
<evidence type="ECO:0000256" key="1">
    <source>
        <dbReference type="SAM" id="MobiDB-lite"/>
    </source>
</evidence>
<feature type="compositionally biased region" description="Low complexity" evidence="1">
    <location>
        <begin position="487"/>
        <end position="497"/>
    </location>
</feature>
<feature type="compositionally biased region" description="Basic residues" evidence="1">
    <location>
        <begin position="470"/>
        <end position="485"/>
    </location>
</feature>
<feature type="compositionally biased region" description="Low complexity" evidence="1">
    <location>
        <begin position="578"/>
        <end position="594"/>
    </location>
</feature>
<proteinExistence type="predicted"/>
<feature type="compositionally biased region" description="Basic and acidic residues" evidence="1">
    <location>
        <begin position="90"/>
        <end position="102"/>
    </location>
</feature>